<reference evidence="5 6" key="1">
    <citation type="submission" date="2020-08" db="EMBL/GenBank/DDBJ databases">
        <title>Genomic Encyclopedia of Type Strains, Phase IV (KMG-IV): sequencing the most valuable type-strain genomes for metagenomic binning, comparative biology and taxonomic classification.</title>
        <authorList>
            <person name="Goeker M."/>
        </authorList>
    </citation>
    <scope>NUCLEOTIDE SEQUENCE [LARGE SCALE GENOMIC DNA]</scope>
    <source>
        <strain evidence="5 6">DSM 14552</strain>
    </source>
</reference>
<dbReference type="Pfam" id="PF00772">
    <property type="entry name" value="DnaB"/>
    <property type="match status" value="1"/>
</dbReference>
<dbReference type="InterPro" id="IPR027417">
    <property type="entry name" value="P-loop_NTPase"/>
</dbReference>
<dbReference type="RefSeq" id="WP_183614721.1">
    <property type="nucleotide sequence ID" value="NZ_JACICY010000011.1"/>
</dbReference>
<dbReference type="InterPro" id="IPR016136">
    <property type="entry name" value="DNA_helicase_N/primase_C"/>
</dbReference>
<dbReference type="SUPFAM" id="SSF48024">
    <property type="entry name" value="N-terminal domain of DnaB helicase"/>
    <property type="match status" value="1"/>
</dbReference>
<feature type="domain" description="DNA helicase DnaB-like N-terminal" evidence="4">
    <location>
        <begin position="16"/>
        <end position="114"/>
    </location>
</feature>
<name>A0A7W6EXC3_9SPHN</name>
<gene>
    <name evidence="5" type="ORF">GGQ88_003516</name>
</gene>
<dbReference type="GO" id="GO:0003677">
    <property type="term" value="F:DNA binding"/>
    <property type="evidence" value="ECO:0007669"/>
    <property type="project" value="UniProtKB-KW"/>
</dbReference>
<protein>
    <submittedName>
        <fullName evidence="5">RecA-family ATPase</fullName>
    </submittedName>
</protein>
<organism evidence="5 6">
    <name type="scientific">Novosphingobium hassiacum</name>
    <dbReference type="NCBI Taxonomy" id="173676"/>
    <lineage>
        <taxon>Bacteria</taxon>
        <taxon>Pseudomonadati</taxon>
        <taxon>Pseudomonadota</taxon>
        <taxon>Alphaproteobacteria</taxon>
        <taxon>Sphingomonadales</taxon>
        <taxon>Sphingomonadaceae</taxon>
        <taxon>Novosphingobium</taxon>
    </lineage>
</organism>
<keyword evidence="1" id="KW-0639">Primosome</keyword>
<evidence type="ECO:0000313" key="5">
    <source>
        <dbReference type="EMBL" id="MBB3862218.1"/>
    </source>
</evidence>
<dbReference type="InterPro" id="IPR007693">
    <property type="entry name" value="DNA_helicase_DnaB-like_N"/>
</dbReference>
<dbReference type="Proteomes" id="UP000562395">
    <property type="component" value="Unassembled WGS sequence"/>
</dbReference>
<dbReference type="PANTHER" id="PTHR30153:SF2">
    <property type="entry name" value="REPLICATIVE DNA HELICASE"/>
    <property type="match status" value="1"/>
</dbReference>
<dbReference type="Gene3D" id="3.40.50.300">
    <property type="entry name" value="P-loop containing nucleotide triphosphate hydrolases"/>
    <property type="match status" value="1"/>
</dbReference>
<sequence length="512" mass="55447">MATIHPLTTSRAESAPPSNVEAEAAFLGAMLIDNATMRSAGDLKPEHFHATIHGKIFERTSALIGRGSKVTPVTLKPYFEADEGMKELGGVAYLARLTADGQGLLNPDELAAQILDLAERRRLTTEFQAAQDALADQATPLAEIAFPSPSVAGQAFKSLDLAALANREAKPTAFAIEQIAPVGEVTLLSGPGSAGKSLLGQQFASAAAAGVRCIGLDVTSGPAIYLSCEDDGEALHWRQAHICKALGQDMAQLAGRLHLVTLRGELSTELGTFQHDGTIRPAATYRRLDRMMQRTRAKLVFLDNLSHLFTGNENDRGEVTRFSNLLNRLASQHAAAIILFGHTSKGGNGASFSGSTAWANAVRSQVTLAHDPETDLRTLTVTKANYSRKGEAITFAWADWAFVREDDLPDDKRSEHGETVRAAYDNALFLACLRERNRQQRAVSEKAGANYAPKQFAAMPEAKKVSKERLIAAMDRLFRLGKIERAELWRGKDRKPVLGLRETQIGEPAENG</sequence>
<proteinExistence type="predicted"/>
<keyword evidence="6" id="KW-1185">Reference proteome</keyword>
<evidence type="ECO:0000256" key="2">
    <source>
        <dbReference type="ARBA" id="ARBA00022705"/>
    </source>
</evidence>
<dbReference type="GO" id="GO:1990077">
    <property type="term" value="C:primosome complex"/>
    <property type="evidence" value="ECO:0007669"/>
    <property type="project" value="UniProtKB-KW"/>
</dbReference>
<accession>A0A7W6EXC3</accession>
<dbReference type="EMBL" id="JACICY010000011">
    <property type="protein sequence ID" value="MBB3862218.1"/>
    <property type="molecule type" value="Genomic_DNA"/>
</dbReference>
<dbReference type="GO" id="GO:0003678">
    <property type="term" value="F:DNA helicase activity"/>
    <property type="evidence" value="ECO:0007669"/>
    <property type="project" value="InterPro"/>
</dbReference>
<keyword evidence="3" id="KW-0238">DNA-binding</keyword>
<dbReference type="GO" id="GO:0005829">
    <property type="term" value="C:cytosol"/>
    <property type="evidence" value="ECO:0007669"/>
    <property type="project" value="TreeGrafter"/>
</dbReference>
<dbReference type="GO" id="GO:0006269">
    <property type="term" value="P:DNA replication, synthesis of primer"/>
    <property type="evidence" value="ECO:0007669"/>
    <property type="project" value="UniProtKB-KW"/>
</dbReference>
<dbReference type="PANTHER" id="PTHR30153">
    <property type="entry name" value="REPLICATIVE DNA HELICASE DNAB"/>
    <property type="match status" value="1"/>
</dbReference>
<dbReference type="InterPro" id="IPR036185">
    <property type="entry name" value="DNA_heli_DnaB-like_N_sf"/>
</dbReference>
<dbReference type="GO" id="GO:0005524">
    <property type="term" value="F:ATP binding"/>
    <property type="evidence" value="ECO:0007669"/>
    <property type="project" value="InterPro"/>
</dbReference>
<dbReference type="SUPFAM" id="SSF52540">
    <property type="entry name" value="P-loop containing nucleoside triphosphate hydrolases"/>
    <property type="match status" value="1"/>
</dbReference>
<dbReference type="AlphaFoldDB" id="A0A7W6EXC3"/>
<evidence type="ECO:0000256" key="3">
    <source>
        <dbReference type="ARBA" id="ARBA00023125"/>
    </source>
</evidence>
<keyword evidence="2" id="KW-0235">DNA replication</keyword>
<evidence type="ECO:0000256" key="1">
    <source>
        <dbReference type="ARBA" id="ARBA00022515"/>
    </source>
</evidence>
<comment type="caution">
    <text evidence="5">The sequence shown here is derived from an EMBL/GenBank/DDBJ whole genome shotgun (WGS) entry which is preliminary data.</text>
</comment>
<evidence type="ECO:0000313" key="6">
    <source>
        <dbReference type="Proteomes" id="UP000562395"/>
    </source>
</evidence>
<dbReference type="Pfam" id="PF13481">
    <property type="entry name" value="AAA_25"/>
    <property type="match status" value="1"/>
</dbReference>
<evidence type="ECO:0000259" key="4">
    <source>
        <dbReference type="Pfam" id="PF00772"/>
    </source>
</evidence>
<dbReference type="Gene3D" id="1.10.860.10">
    <property type="entry name" value="DNAb Helicase, Chain A"/>
    <property type="match status" value="1"/>
</dbReference>